<keyword evidence="2 6" id="KW-0812">Transmembrane</keyword>
<dbReference type="Pfam" id="PF07690">
    <property type="entry name" value="MFS_1"/>
    <property type="match status" value="1"/>
</dbReference>
<reference evidence="8" key="1">
    <citation type="journal article" date="2014" name="Proc. Natl. Acad. Sci. U.S.A.">
        <title>Extensive sampling of basidiomycete genomes demonstrates inadequacy of the white-rot/brown-rot paradigm for wood decay fungi.</title>
        <authorList>
            <person name="Riley R."/>
            <person name="Salamov A.A."/>
            <person name="Brown D.W."/>
            <person name="Nagy L.G."/>
            <person name="Floudas D."/>
            <person name="Held B.W."/>
            <person name="Levasseur A."/>
            <person name="Lombard V."/>
            <person name="Morin E."/>
            <person name="Otillar R."/>
            <person name="Lindquist E.A."/>
            <person name="Sun H."/>
            <person name="LaButti K.M."/>
            <person name="Schmutz J."/>
            <person name="Jabbour D."/>
            <person name="Luo H."/>
            <person name="Baker S.E."/>
            <person name="Pisabarro A.G."/>
            <person name="Walton J.D."/>
            <person name="Blanchette R.A."/>
            <person name="Henrissat B."/>
            <person name="Martin F."/>
            <person name="Cullen D."/>
            <person name="Hibbett D.S."/>
            <person name="Grigoriev I.V."/>
        </authorList>
    </citation>
    <scope>NUCLEOTIDE SEQUENCE [LARGE SCALE GENOMIC DNA]</scope>
    <source>
        <strain evidence="8">MUCL 33604</strain>
    </source>
</reference>
<feature type="transmembrane region" description="Helical" evidence="6">
    <location>
        <begin position="281"/>
        <end position="306"/>
    </location>
</feature>
<dbReference type="SUPFAM" id="SSF103473">
    <property type="entry name" value="MFS general substrate transporter"/>
    <property type="match status" value="1"/>
</dbReference>
<dbReference type="HOGENOM" id="CLU_023132_2_0_1"/>
<dbReference type="InParanoid" id="A0A067Q1U5"/>
<dbReference type="EMBL" id="KL197719">
    <property type="protein sequence ID" value="KDQ57437.1"/>
    <property type="molecule type" value="Genomic_DNA"/>
</dbReference>
<evidence type="ECO:0000313" key="8">
    <source>
        <dbReference type="Proteomes" id="UP000027265"/>
    </source>
</evidence>
<proteinExistence type="predicted"/>
<evidence type="ECO:0000256" key="4">
    <source>
        <dbReference type="ARBA" id="ARBA00023136"/>
    </source>
</evidence>
<dbReference type="GO" id="GO:0016020">
    <property type="term" value="C:membrane"/>
    <property type="evidence" value="ECO:0007669"/>
    <property type="project" value="UniProtKB-SubCell"/>
</dbReference>
<dbReference type="PANTHER" id="PTHR10924:SF6">
    <property type="entry name" value="SOLUTE CARRIER FAMILY 49 MEMBER A3"/>
    <property type="match status" value="1"/>
</dbReference>
<sequence length="494" mass="53303">MGLGGGRTMEKLPDEGSPIPLTTPAFDVAENHSHDKDAKRFPPPPEAYRLYKRRFTGVLGIFILNAVGGMGWPYFGPISNEMAQEFGITLDEVNWLGNMFALVYLPVAIAFPTLVSRYGVRRTCMIGSAFLLVSAWVRFAATPHSLSRNGAYTLLVVGQFLAAFSQPIFQIIGPVFSETWFNLRGRTTATMVLSIANPIGGAVGQLISPMVGNSRQSILVLGVIATVASPFVFLVGDAPPTPPTYAASRKKPTLSSLLRAVLGKEAPDADTWMTIRERIDFAILTLLFGVLVAAINTFSILSNQYLSPVGYSADISGFMGAALLLTGIVAAIITAPLFDRVFTHHLGLTTRILCPILAVAWLSLVWAVRPNNTGPLFVIMAIIGITSIIMLPVALELGCELSRNSDGSSSVLWFSGNLFSLIFVLVQGALRAGPNAKPPLNMKAALIFNAAFICVSVAFITVFRGKQARRERDEQEQVLHANLTEPESPIIPQA</sequence>
<evidence type="ECO:0000256" key="6">
    <source>
        <dbReference type="SAM" id="Phobius"/>
    </source>
</evidence>
<evidence type="ECO:0000256" key="5">
    <source>
        <dbReference type="SAM" id="MobiDB-lite"/>
    </source>
</evidence>
<dbReference type="Proteomes" id="UP000027265">
    <property type="component" value="Unassembled WGS sequence"/>
</dbReference>
<feature type="transmembrane region" description="Helical" evidence="6">
    <location>
        <begin position="411"/>
        <end position="430"/>
    </location>
</feature>
<feature type="transmembrane region" description="Helical" evidence="6">
    <location>
        <begin position="122"/>
        <end position="139"/>
    </location>
</feature>
<feature type="transmembrane region" description="Helical" evidence="6">
    <location>
        <begin position="350"/>
        <end position="368"/>
    </location>
</feature>
<keyword evidence="8" id="KW-1185">Reference proteome</keyword>
<feature type="transmembrane region" description="Helical" evidence="6">
    <location>
        <begin position="442"/>
        <end position="463"/>
    </location>
</feature>
<dbReference type="OrthoDB" id="422206at2759"/>
<keyword evidence="3 6" id="KW-1133">Transmembrane helix</keyword>
<evidence type="ECO:0000313" key="7">
    <source>
        <dbReference type="EMBL" id="KDQ57437.1"/>
    </source>
</evidence>
<feature type="transmembrane region" description="Helical" evidence="6">
    <location>
        <begin position="151"/>
        <end position="176"/>
    </location>
</feature>
<name>A0A067Q1U5_9AGAM</name>
<dbReference type="GO" id="GO:0022857">
    <property type="term" value="F:transmembrane transporter activity"/>
    <property type="evidence" value="ECO:0007669"/>
    <property type="project" value="InterPro"/>
</dbReference>
<protein>
    <recommendedName>
        <fullName evidence="9">Major facilitator superfamily (MFS) profile domain-containing protein</fullName>
    </recommendedName>
</protein>
<keyword evidence="4 6" id="KW-0472">Membrane</keyword>
<evidence type="ECO:0008006" key="9">
    <source>
        <dbReference type="Google" id="ProtNLM"/>
    </source>
</evidence>
<evidence type="ECO:0000256" key="1">
    <source>
        <dbReference type="ARBA" id="ARBA00004141"/>
    </source>
</evidence>
<dbReference type="STRING" id="933084.A0A067Q1U5"/>
<dbReference type="InterPro" id="IPR049680">
    <property type="entry name" value="FLVCR1-2_SLC49-like"/>
</dbReference>
<dbReference type="PANTHER" id="PTHR10924">
    <property type="entry name" value="MAJOR FACILITATOR SUPERFAMILY PROTEIN-RELATED"/>
    <property type="match status" value="1"/>
</dbReference>
<organism evidence="7 8">
    <name type="scientific">Jaapia argillacea MUCL 33604</name>
    <dbReference type="NCBI Taxonomy" id="933084"/>
    <lineage>
        <taxon>Eukaryota</taxon>
        <taxon>Fungi</taxon>
        <taxon>Dikarya</taxon>
        <taxon>Basidiomycota</taxon>
        <taxon>Agaricomycotina</taxon>
        <taxon>Agaricomycetes</taxon>
        <taxon>Agaricomycetidae</taxon>
        <taxon>Jaapiales</taxon>
        <taxon>Jaapiaceae</taxon>
        <taxon>Jaapia</taxon>
    </lineage>
</organism>
<feature type="transmembrane region" description="Helical" evidence="6">
    <location>
        <begin position="374"/>
        <end position="399"/>
    </location>
</feature>
<evidence type="ECO:0000256" key="3">
    <source>
        <dbReference type="ARBA" id="ARBA00022989"/>
    </source>
</evidence>
<feature type="region of interest" description="Disordered" evidence="5">
    <location>
        <begin position="1"/>
        <end position="25"/>
    </location>
</feature>
<evidence type="ECO:0000256" key="2">
    <source>
        <dbReference type="ARBA" id="ARBA00022692"/>
    </source>
</evidence>
<gene>
    <name evidence="7" type="ORF">JAAARDRAFT_35153</name>
</gene>
<dbReference type="Gene3D" id="1.20.1250.20">
    <property type="entry name" value="MFS general substrate transporter like domains"/>
    <property type="match status" value="2"/>
</dbReference>
<feature type="transmembrane region" description="Helical" evidence="6">
    <location>
        <begin position="55"/>
        <end position="75"/>
    </location>
</feature>
<comment type="subcellular location">
    <subcellularLocation>
        <location evidence="1">Membrane</location>
        <topology evidence="1">Multi-pass membrane protein</topology>
    </subcellularLocation>
</comment>
<dbReference type="AlphaFoldDB" id="A0A067Q1U5"/>
<feature type="transmembrane region" description="Helical" evidence="6">
    <location>
        <begin position="95"/>
        <end position="115"/>
    </location>
</feature>
<accession>A0A067Q1U5</accession>
<dbReference type="InterPro" id="IPR036259">
    <property type="entry name" value="MFS_trans_sf"/>
</dbReference>
<feature type="transmembrane region" description="Helical" evidence="6">
    <location>
        <begin position="318"/>
        <end position="338"/>
    </location>
</feature>
<feature type="transmembrane region" description="Helical" evidence="6">
    <location>
        <begin position="217"/>
        <end position="235"/>
    </location>
</feature>
<dbReference type="InterPro" id="IPR011701">
    <property type="entry name" value="MFS"/>
</dbReference>
<feature type="transmembrane region" description="Helical" evidence="6">
    <location>
        <begin position="188"/>
        <end position="211"/>
    </location>
</feature>